<evidence type="ECO:0000256" key="3">
    <source>
        <dbReference type="ARBA" id="ARBA00023002"/>
    </source>
</evidence>
<feature type="domain" description="Ribonucleotide reductase large subunit C-terminal" evidence="5">
    <location>
        <begin position="16"/>
        <end position="246"/>
    </location>
</feature>
<comment type="caution">
    <text evidence="6">The sequence shown here is derived from an EMBL/GenBank/DDBJ whole genome shotgun (WGS) entry which is preliminary data.</text>
</comment>
<accession>X1I9M8</accession>
<dbReference type="GO" id="GO:0004748">
    <property type="term" value="F:ribonucleoside-diphosphate reductase activity, thioredoxin disulfide as acceptor"/>
    <property type="evidence" value="ECO:0007669"/>
    <property type="project" value="TreeGrafter"/>
</dbReference>
<sequence>NSPTLMNAGRPMQQLSACFVIPIKDKMEGRGGILMGVNDTGLIHKSGGGTGFSFSNLRRKNDFVSSTYGKASGPVSFIQAYDAMTNSVNQGGFRRGANMGVLRVDHPDILEFIHAKENEKDVRYGNFNFSVVITDEFMEALKSGGYYVLRNPKKGKTYDFKLDDIKNEENSVKQDLINQNERVLIVEDGKVIYQNPLKRDIRGRILKVERKEGVGRVDDKDRITLNAESVFDYISKLAWGNGEPGVA</sequence>
<reference evidence="6" key="1">
    <citation type="journal article" date="2014" name="Front. Microbiol.">
        <title>High frequency of phylogenetically diverse reductive dehalogenase-homologous genes in deep subseafloor sedimentary metagenomes.</title>
        <authorList>
            <person name="Kawai M."/>
            <person name="Futagami T."/>
            <person name="Toyoda A."/>
            <person name="Takaki Y."/>
            <person name="Nishi S."/>
            <person name="Hori S."/>
            <person name="Arai W."/>
            <person name="Tsubouchi T."/>
            <person name="Morono Y."/>
            <person name="Uchiyama I."/>
            <person name="Ito T."/>
            <person name="Fujiyama A."/>
            <person name="Inagaki F."/>
            <person name="Takami H."/>
        </authorList>
    </citation>
    <scope>NUCLEOTIDE SEQUENCE</scope>
    <source>
        <strain evidence="6">Expedition CK06-06</strain>
    </source>
</reference>
<dbReference type="EMBL" id="BARU01037940">
    <property type="protein sequence ID" value="GAH79116.1"/>
    <property type="molecule type" value="Genomic_DNA"/>
</dbReference>
<feature type="non-terminal residue" evidence="6">
    <location>
        <position position="1"/>
    </location>
</feature>
<dbReference type="InterPro" id="IPR050862">
    <property type="entry name" value="RdRp_reductase_class-2"/>
</dbReference>
<evidence type="ECO:0000256" key="4">
    <source>
        <dbReference type="ARBA" id="ARBA00023285"/>
    </source>
</evidence>
<comment type="cofactor">
    <cofactor evidence="1">
        <name>adenosylcob(III)alamin</name>
        <dbReference type="ChEBI" id="CHEBI:18408"/>
    </cofactor>
</comment>
<gene>
    <name evidence="6" type="ORF">S03H2_59030</name>
</gene>
<evidence type="ECO:0000256" key="1">
    <source>
        <dbReference type="ARBA" id="ARBA00001922"/>
    </source>
</evidence>
<dbReference type="PANTHER" id="PTHR43371:SF1">
    <property type="entry name" value="RIBONUCLEOSIDE-DIPHOSPHATE REDUCTASE"/>
    <property type="match status" value="1"/>
</dbReference>
<dbReference type="InterPro" id="IPR000788">
    <property type="entry name" value="RNR_lg_C"/>
</dbReference>
<feature type="non-terminal residue" evidence="6">
    <location>
        <position position="247"/>
    </location>
</feature>
<dbReference type="Gene3D" id="3.20.70.20">
    <property type="match status" value="1"/>
</dbReference>
<dbReference type="AlphaFoldDB" id="X1I9M8"/>
<keyword evidence="4" id="KW-0170">Cobalt</keyword>
<protein>
    <recommendedName>
        <fullName evidence="5">Ribonucleotide reductase large subunit C-terminal domain-containing protein</fullName>
    </recommendedName>
</protein>
<keyword evidence="3" id="KW-0560">Oxidoreductase</keyword>
<keyword evidence="2" id="KW-0846">Cobalamin</keyword>
<dbReference type="SUPFAM" id="SSF51998">
    <property type="entry name" value="PFL-like glycyl radical enzymes"/>
    <property type="match status" value="1"/>
</dbReference>
<name>X1I9M8_9ZZZZ</name>
<organism evidence="6">
    <name type="scientific">marine sediment metagenome</name>
    <dbReference type="NCBI Taxonomy" id="412755"/>
    <lineage>
        <taxon>unclassified sequences</taxon>
        <taxon>metagenomes</taxon>
        <taxon>ecological metagenomes</taxon>
    </lineage>
</organism>
<dbReference type="Pfam" id="PF02867">
    <property type="entry name" value="Ribonuc_red_lgC"/>
    <property type="match status" value="1"/>
</dbReference>
<evidence type="ECO:0000256" key="2">
    <source>
        <dbReference type="ARBA" id="ARBA00022628"/>
    </source>
</evidence>
<evidence type="ECO:0000313" key="6">
    <source>
        <dbReference type="EMBL" id="GAH79116.1"/>
    </source>
</evidence>
<proteinExistence type="predicted"/>
<dbReference type="PANTHER" id="PTHR43371">
    <property type="entry name" value="VITAMIN B12-DEPENDENT RIBONUCLEOTIDE REDUCTASE"/>
    <property type="match status" value="1"/>
</dbReference>
<evidence type="ECO:0000259" key="5">
    <source>
        <dbReference type="Pfam" id="PF02867"/>
    </source>
</evidence>
<dbReference type="GO" id="GO:0031419">
    <property type="term" value="F:cobalamin binding"/>
    <property type="evidence" value="ECO:0007669"/>
    <property type="project" value="UniProtKB-KW"/>
</dbReference>